<evidence type="ECO:0000313" key="3">
    <source>
        <dbReference type="Proteomes" id="UP000193404"/>
    </source>
</evidence>
<dbReference type="AlphaFoldDB" id="A0A1W6K046"/>
<dbReference type="STRING" id="282676.B6F84_07865"/>
<protein>
    <submittedName>
        <fullName evidence="2">Uncharacterized protein</fullName>
    </submittedName>
</protein>
<dbReference type="InterPro" id="IPR049688">
    <property type="entry name" value="CedA_arc"/>
</dbReference>
<organism evidence="2 3">
    <name type="scientific">Acidianus manzaensis</name>
    <dbReference type="NCBI Taxonomy" id="282676"/>
    <lineage>
        <taxon>Archaea</taxon>
        <taxon>Thermoproteota</taxon>
        <taxon>Thermoprotei</taxon>
        <taxon>Sulfolobales</taxon>
        <taxon>Sulfolobaceae</taxon>
        <taxon>Acidianus</taxon>
    </lineage>
</organism>
<dbReference type="NCBIfam" id="NF041796">
    <property type="entry name" value="Ced_CedA"/>
    <property type="match status" value="1"/>
</dbReference>
<sequence length="260" mass="28456">MINIGQILLLSSSLASLTYFLGTLIMALPIPLYGIKKWGTRLITDGIYSAIWINIYGTIISVMQYINSLLGVSWSYYYQWIYAVLVEEVDLYAIIRTVYVAASISQDPALTVFLAPLSFIFSFLTGLITTTETLLVISNVVYEYAPVFVVLGILFLSIPFRIGRSVGGSLIAFGVVFYSALPYLPQFLTSLGINILNISVSGNDITNTVNFLITQAIPLLVEGTLVFPIAYLIILSGITIGLGSAITGYSSRMPIPIEIF</sequence>
<keyword evidence="1" id="KW-1133">Transmembrane helix</keyword>
<accession>A0A1W6K046</accession>
<reference evidence="2 3" key="1">
    <citation type="submission" date="2017-03" db="EMBL/GenBank/DDBJ databases">
        <title>Sulfur activation and transportation mechanism of thermophilic Archaea Acidianus manzaensis YN-25.</title>
        <authorList>
            <person name="Ma Y."/>
            <person name="Yang Y."/>
            <person name="Xia J."/>
        </authorList>
    </citation>
    <scope>NUCLEOTIDE SEQUENCE [LARGE SCALE GENOMIC DNA]</scope>
    <source>
        <strain evidence="2 3">YN-25</strain>
    </source>
</reference>
<evidence type="ECO:0000313" key="2">
    <source>
        <dbReference type="EMBL" id="ARM75951.1"/>
    </source>
</evidence>
<feature type="transmembrane region" description="Helical" evidence="1">
    <location>
        <begin position="17"/>
        <end position="35"/>
    </location>
</feature>
<feature type="transmembrane region" description="Helical" evidence="1">
    <location>
        <begin position="165"/>
        <end position="184"/>
    </location>
</feature>
<feature type="transmembrane region" description="Helical" evidence="1">
    <location>
        <begin position="140"/>
        <end position="158"/>
    </location>
</feature>
<keyword evidence="1" id="KW-0472">Membrane</keyword>
<dbReference type="EMBL" id="CP020477">
    <property type="protein sequence ID" value="ARM75951.1"/>
    <property type="molecule type" value="Genomic_DNA"/>
</dbReference>
<dbReference type="RefSeq" id="WP_148691732.1">
    <property type="nucleotide sequence ID" value="NZ_CP020477.1"/>
</dbReference>
<gene>
    <name evidence="2" type="ORF">B6F84_07865</name>
</gene>
<proteinExistence type="predicted"/>
<feature type="transmembrane region" description="Helical" evidence="1">
    <location>
        <begin position="47"/>
        <end position="66"/>
    </location>
</feature>
<dbReference type="OrthoDB" id="43622at2157"/>
<keyword evidence="3" id="KW-1185">Reference proteome</keyword>
<name>A0A1W6K046_9CREN</name>
<keyword evidence="1" id="KW-0812">Transmembrane</keyword>
<dbReference type="GeneID" id="41590825"/>
<feature type="transmembrane region" description="Helical" evidence="1">
    <location>
        <begin position="229"/>
        <end position="249"/>
    </location>
</feature>
<feature type="transmembrane region" description="Helical" evidence="1">
    <location>
        <begin position="109"/>
        <end position="128"/>
    </location>
</feature>
<evidence type="ECO:0000256" key="1">
    <source>
        <dbReference type="SAM" id="Phobius"/>
    </source>
</evidence>
<dbReference type="KEGG" id="aman:B6F84_07865"/>
<dbReference type="Proteomes" id="UP000193404">
    <property type="component" value="Chromosome"/>
</dbReference>